<evidence type="ECO:0000313" key="2">
    <source>
        <dbReference type="Proteomes" id="UP000177629"/>
    </source>
</evidence>
<name>A0A1G2PIJ6_9BACT</name>
<protein>
    <submittedName>
        <fullName evidence="1">Uncharacterized protein</fullName>
    </submittedName>
</protein>
<dbReference type="STRING" id="1802362.A2806_00770"/>
<organism evidence="1 2">
    <name type="scientific">Candidatus Terrybacteria bacterium RIFCSPHIGHO2_01_FULL_48_17</name>
    <dbReference type="NCBI Taxonomy" id="1802362"/>
    <lineage>
        <taxon>Bacteria</taxon>
        <taxon>Candidatus Terryibacteriota</taxon>
    </lineage>
</organism>
<accession>A0A1G2PIJ6</accession>
<dbReference type="AlphaFoldDB" id="A0A1G2PIJ6"/>
<dbReference type="EMBL" id="MHSS01000008">
    <property type="protein sequence ID" value="OHA48155.1"/>
    <property type="molecule type" value="Genomic_DNA"/>
</dbReference>
<proteinExistence type="predicted"/>
<sequence length="112" mass="12520">MIRVILLIFLSIIYLLSIPLPGLADFHDVATPQTPQNLEEGGEQVFGAIDIIKKIWYFVASIVVIILEAANRVMEAFQNAFGQGIISQDPQGFIPERINDTIDKRLPQSPQE</sequence>
<gene>
    <name evidence="1" type="ORF">A2806_00770</name>
</gene>
<reference evidence="1 2" key="1">
    <citation type="journal article" date="2016" name="Nat. Commun.">
        <title>Thousands of microbial genomes shed light on interconnected biogeochemical processes in an aquifer system.</title>
        <authorList>
            <person name="Anantharaman K."/>
            <person name="Brown C.T."/>
            <person name="Hug L.A."/>
            <person name="Sharon I."/>
            <person name="Castelle C.J."/>
            <person name="Probst A.J."/>
            <person name="Thomas B.C."/>
            <person name="Singh A."/>
            <person name="Wilkins M.J."/>
            <person name="Karaoz U."/>
            <person name="Brodie E.L."/>
            <person name="Williams K.H."/>
            <person name="Hubbard S.S."/>
            <person name="Banfield J.F."/>
        </authorList>
    </citation>
    <scope>NUCLEOTIDE SEQUENCE [LARGE SCALE GENOMIC DNA]</scope>
</reference>
<comment type="caution">
    <text evidence="1">The sequence shown here is derived from an EMBL/GenBank/DDBJ whole genome shotgun (WGS) entry which is preliminary data.</text>
</comment>
<dbReference type="Proteomes" id="UP000177629">
    <property type="component" value="Unassembled WGS sequence"/>
</dbReference>
<evidence type="ECO:0000313" key="1">
    <source>
        <dbReference type="EMBL" id="OHA48155.1"/>
    </source>
</evidence>